<protein>
    <submittedName>
        <fullName evidence="1">Uncharacterized protein</fullName>
    </submittedName>
</protein>
<sequence length="62" mass="6984">MQTIFLEAELTFLEEVENLVKAFTSGQLCMLRRRGPNKCTTAKQSSIFRLMITIFGVSISLA</sequence>
<reference evidence="1 2" key="1">
    <citation type="submission" date="2015-11" db="EMBL/GenBank/DDBJ databases">
        <title>Expanding the genomic diversity of Burkholderia species for the development of highly accurate diagnostics.</title>
        <authorList>
            <person name="Sahl J."/>
            <person name="Keim P."/>
            <person name="Wagner D."/>
        </authorList>
    </citation>
    <scope>NUCLEOTIDE SEQUENCE [LARGE SCALE GENOMIC DNA]</scope>
    <source>
        <strain evidence="1 2">MSMB1137WGS</strain>
    </source>
</reference>
<evidence type="ECO:0000313" key="2">
    <source>
        <dbReference type="Proteomes" id="UP000056732"/>
    </source>
</evidence>
<proteinExistence type="predicted"/>
<evidence type="ECO:0000313" key="1">
    <source>
        <dbReference type="EMBL" id="KVT62510.1"/>
    </source>
</evidence>
<dbReference type="Proteomes" id="UP000056732">
    <property type="component" value="Unassembled WGS sequence"/>
</dbReference>
<gene>
    <name evidence="1" type="ORF">WK53_22645</name>
</gene>
<name>A0AAW3NKD6_9BURK</name>
<organism evidence="1 2">
    <name type="scientific">Burkholderia ubonensis</name>
    <dbReference type="NCBI Taxonomy" id="101571"/>
    <lineage>
        <taxon>Bacteria</taxon>
        <taxon>Pseudomonadati</taxon>
        <taxon>Pseudomonadota</taxon>
        <taxon>Betaproteobacteria</taxon>
        <taxon>Burkholderiales</taxon>
        <taxon>Burkholderiaceae</taxon>
        <taxon>Burkholderia</taxon>
        <taxon>Burkholderia cepacia complex</taxon>
    </lineage>
</organism>
<accession>A0AAW3NKD6</accession>
<dbReference type="AlphaFoldDB" id="A0AAW3NKD6"/>
<comment type="caution">
    <text evidence="1">The sequence shown here is derived from an EMBL/GenBank/DDBJ whole genome shotgun (WGS) entry which is preliminary data.</text>
</comment>
<dbReference type="EMBL" id="LPDO01000007">
    <property type="protein sequence ID" value="KVT62510.1"/>
    <property type="molecule type" value="Genomic_DNA"/>
</dbReference>